<dbReference type="WBParaSite" id="PEQ_0001413501-mRNA-1">
    <property type="protein sequence ID" value="PEQ_0001413501-mRNA-1"/>
    <property type="gene ID" value="PEQ_0001413501"/>
</dbReference>
<protein>
    <submittedName>
        <fullName evidence="2">Uncharacterized protein</fullName>
    </submittedName>
</protein>
<dbReference type="Proteomes" id="UP000887564">
    <property type="component" value="Unplaced"/>
</dbReference>
<evidence type="ECO:0000313" key="1">
    <source>
        <dbReference type="Proteomes" id="UP000887564"/>
    </source>
</evidence>
<evidence type="ECO:0000313" key="2">
    <source>
        <dbReference type="WBParaSite" id="PEQ_0001413501-mRNA-1"/>
    </source>
</evidence>
<keyword evidence="1" id="KW-1185">Reference proteome</keyword>
<organism evidence="1 2">
    <name type="scientific">Parascaris equorum</name>
    <name type="common">Equine roundworm</name>
    <dbReference type="NCBI Taxonomy" id="6256"/>
    <lineage>
        <taxon>Eukaryota</taxon>
        <taxon>Metazoa</taxon>
        <taxon>Ecdysozoa</taxon>
        <taxon>Nematoda</taxon>
        <taxon>Chromadorea</taxon>
        <taxon>Rhabditida</taxon>
        <taxon>Spirurina</taxon>
        <taxon>Ascaridomorpha</taxon>
        <taxon>Ascaridoidea</taxon>
        <taxon>Ascarididae</taxon>
        <taxon>Parascaris</taxon>
    </lineage>
</organism>
<dbReference type="AlphaFoldDB" id="A0A914SA44"/>
<sequence length="71" mass="8193">MDTVPESIIMRLPTPPFLDKLPADVKAKIVAIHRQKGLTWHQRHEKVREYVATLPEDVKRLLPPPPAPYVF</sequence>
<reference evidence="2" key="1">
    <citation type="submission" date="2022-11" db="UniProtKB">
        <authorList>
            <consortium name="WormBaseParasite"/>
        </authorList>
    </citation>
    <scope>IDENTIFICATION</scope>
</reference>
<name>A0A914SA44_PAREQ</name>
<proteinExistence type="predicted"/>
<accession>A0A914SA44</accession>